<comment type="pathway">
    <text evidence="3">Protein modification; protein ubiquitination.</text>
</comment>
<evidence type="ECO:0000256" key="5">
    <source>
        <dbReference type="ARBA" id="ARBA00022679"/>
    </source>
</evidence>
<sequence>MSDMRSDNLGYSPAVDITGKIMVVVIIILFLIVVTFVFFHLYAKGIWWSDTIQNNSQSQRPQQRGGGSGLDPELLKSLPVTVYQSDGLELMECAVCLSEVVEGEKVRILGKCNHVFHVDCIDMWFHSHSTCPLCRTTVEPFQELQLPLSSSSSTFPTNVLIWGNHNNNQIITSSSSTTASASFEENKTASTSASSSSLGESGRDNGILVIDIPNDCERDYECEVSSSSSSSSPSPSTGGGGRLRSLKRLLSSSRGIMSLNPWSPTSTSTSTDVKQAKPSSRS</sequence>
<dbReference type="GO" id="GO:0005886">
    <property type="term" value="C:plasma membrane"/>
    <property type="evidence" value="ECO:0007669"/>
    <property type="project" value="TreeGrafter"/>
</dbReference>
<dbReference type="SMART" id="SM00184">
    <property type="entry name" value="RING"/>
    <property type="match status" value="1"/>
</dbReference>
<dbReference type="InterPro" id="IPR013083">
    <property type="entry name" value="Znf_RING/FYVE/PHD"/>
</dbReference>
<name>A0A1S2XWV7_CICAR</name>
<dbReference type="PANTHER" id="PTHR45676">
    <property type="entry name" value="RING-H2 FINGER PROTEIN ATL51-RELATED"/>
    <property type="match status" value="1"/>
</dbReference>
<proteinExistence type="inferred from homology"/>
<keyword evidence="5" id="KW-0808">Transferase</keyword>
<dbReference type="PaxDb" id="3827-XP_004494894.1"/>
<keyword evidence="6 16" id="KW-0812">Transmembrane</keyword>
<dbReference type="Gene3D" id="3.30.40.10">
    <property type="entry name" value="Zinc/RING finger domain, C3HC4 (zinc finger)"/>
    <property type="match status" value="1"/>
</dbReference>
<feature type="domain" description="RING-type" evidence="17">
    <location>
        <begin position="93"/>
        <end position="135"/>
    </location>
</feature>
<reference evidence="18" key="1">
    <citation type="journal article" date="2013" name="Nat. Biotechnol.">
        <title>Draft genome sequence of chickpea (Cicer arietinum) provides a resource for trait improvement.</title>
        <authorList>
            <person name="Varshney R.K."/>
            <person name="Song C."/>
            <person name="Saxena R.K."/>
            <person name="Azam S."/>
            <person name="Yu S."/>
            <person name="Sharpe A.G."/>
            <person name="Cannon S."/>
            <person name="Baek J."/>
            <person name="Rosen B.D."/>
            <person name="Tar'an B."/>
            <person name="Millan T."/>
            <person name="Zhang X."/>
            <person name="Ramsay L.D."/>
            <person name="Iwata A."/>
            <person name="Wang Y."/>
            <person name="Nelson W."/>
            <person name="Farmer A.D."/>
            <person name="Gaur P.M."/>
            <person name="Soderlund C."/>
            <person name="Penmetsa R.V."/>
            <person name="Xu C."/>
            <person name="Bharti A.K."/>
            <person name="He W."/>
            <person name="Winter P."/>
            <person name="Zhao S."/>
            <person name="Hane J.K."/>
            <person name="Carrasquilla-Garcia N."/>
            <person name="Condie J.A."/>
            <person name="Upadhyaya H.D."/>
            <person name="Luo M.C."/>
            <person name="Thudi M."/>
            <person name="Gowda C.L."/>
            <person name="Singh N.P."/>
            <person name="Lichtenzveig J."/>
            <person name="Gali K.K."/>
            <person name="Rubio J."/>
            <person name="Nadarajan N."/>
            <person name="Dolezel J."/>
            <person name="Bansal K.C."/>
            <person name="Xu X."/>
            <person name="Edwards D."/>
            <person name="Zhang G."/>
            <person name="Kahl G."/>
            <person name="Gil J."/>
            <person name="Singh K.B."/>
            <person name="Datta S.K."/>
            <person name="Jackson S.A."/>
            <person name="Wang J."/>
            <person name="Cook D.R."/>
        </authorList>
    </citation>
    <scope>NUCLEOTIDE SEQUENCE [LARGE SCALE GENOMIC DNA]</scope>
    <source>
        <strain evidence="18">cv. CDC Frontier</strain>
    </source>
</reference>
<dbReference type="eggNOG" id="KOG0800">
    <property type="taxonomic scope" value="Eukaryota"/>
</dbReference>
<protein>
    <recommendedName>
        <fullName evidence="4">RING-type E3 ubiquitin transferase</fullName>
        <ecNumber evidence="4">2.3.2.27</ecNumber>
    </recommendedName>
</protein>
<evidence type="ECO:0000256" key="6">
    <source>
        <dbReference type="ARBA" id="ARBA00022692"/>
    </source>
</evidence>
<evidence type="ECO:0000256" key="8">
    <source>
        <dbReference type="ARBA" id="ARBA00022771"/>
    </source>
</evidence>
<evidence type="ECO:0000313" key="19">
    <source>
        <dbReference type="RefSeq" id="XP_004494894.1"/>
    </source>
</evidence>
<evidence type="ECO:0000256" key="4">
    <source>
        <dbReference type="ARBA" id="ARBA00012483"/>
    </source>
</evidence>
<evidence type="ECO:0000256" key="1">
    <source>
        <dbReference type="ARBA" id="ARBA00000900"/>
    </source>
</evidence>
<evidence type="ECO:0000313" key="18">
    <source>
        <dbReference type="Proteomes" id="UP000087171"/>
    </source>
</evidence>
<feature type="compositionally biased region" description="Low complexity" evidence="15">
    <location>
        <begin position="225"/>
        <end position="236"/>
    </location>
</feature>
<organism evidence="18 19">
    <name type="scientific">Cicer arietinum</name>
    <name type="common">Chickpea</name>
    <name type="synonym">Garbanzo</name>
    <dbReference type="NCBI Taxonomy" id="3827"/>
    <lineage>
        <taxon>Eukaryota</taxon>
        <taxon>Viridiplantae</taxon>
        <taxon>Streptophyta</taxon>
        <taxon>Embryophyta</taxon>
        <taxon>Tracheophyta</taxon>
        <taxon>Spermatophyta</taxon>
        <taxon>Magnoliopsida</taxon>
        <taxon>eudicotyledons</taxon>
        <taxon>Gunneridae</taxon>
        <taxon>Pentapetalae</taxon>
        <taxon>rosids</taxon>
        <taxon>fabids</taxon>
        <taxon>Fabales</taxon>
        <taxon>Fabaceae</taxon>
        <taxon>Papilionoideae</taxon>
        <taxon>50 kb inversion clade</taxon>
        <taxon>NPAAA clade</taxon>
        <taxon>Hologalegina</taxon>
        <taxon>IRL clade</taxon>
        <taxon>Cicereae</taxon>
        <taxon>Cicer</taxon>
    </lineage>
</organism>
<gene>
    <name evidence="19" type="primary">LOC101505202</name>
</gene>
<feature type="compositionally biased region" description="Low complexity" evidence="15">
    <location>
        <begin position="182"/>
        <end position="197"/>
    </location>
</feature>
<evidence type="ECO:0000256" key="11">
    <source>
        <dbReference type="ARBA" id="ARBA00022989"/>
    </source>
</evidence>
<dbReference type="Proteomes" id="UP000087171">
    <property type="component" value="Chromosome Ca3"/>
</dbReference>
<keyword evidence="7" id="KW-0479">Metal-binding</keyword>
<evidence type="ECO:0000256" key="16">
    <source>
        <dbReference type="SAM" id="Phobius"/>
    </source>
</evidence>
<evidence type="ECO:0000256" key="7">
    <source>
        <dbReference type="ARBA" id="ARBA00022723"/>
    </source>
</evidence>
<evidence type="ECO:0000256" key="9">
    <source>
        <dbReference type="ARBA" id="ARBA00022786"/>
    </source>
</evidence>
<dbReference type="PROSITE" id="PS50089">
    <property type="entry name" value="ZF_RING_2"/>
    <property type="match status" value="1"/>
</dbReference>
<dbReference type="UniPathway" id="UPA00143"/>
<evidence type="ECO:0000256" key="2">
    <source>
        <dbReference type="ARBA" id="ARBA00004167"/>
    </source>
</evidence>
<reference evidence="19" key="2">
    <citation type="submission" date="2025-08" db="UniProtKB">
        <authorList>
            <consortium name="RefSeq"/>
        </authorList>
    </citation>
    <scope>IDENTIFICATION</scope>
    <source>
        <tissue evidence="19">Etiolated seedlings</tissue>
    </source>
</reference>
<dbReference type="CDD" id="cd16461">
    <property type="entry name" value="RING-H2_EL5-like"/>
    <property type="match status" value="1"/>
</dbReference>
<comment type="similarity">
    <text evidence="13">Belongs to the RING-type zinc finger family. ATL subfamily.</text>
</comment>
<dbReference type="FunFam" id="3.30.40.10:FF:000475">
    <property type="entry name" value="RING-H2 finger protein ATL3"/>
    <property type="match status" value="1"/>
</dbReference>
<dbReference type="RefSeq" id="XP_004494894.1">
    <property type="nucleotide sequence ID" value="XM_004494837.3"/>
</dbReference>
<keyword evidence="10" id="KW-0862">Zinc</keyword>
<keyword evidence="18" id="KW-1185">Reference proteome</keyword>
<feature type="transmembrane region" description="Helical" evidence="16">
    <location>
        <begin position="21"/>
        <end position="43"/>
    </location>
</feature>
<keyword evidence="8 14" id="KW-0863">Zinc-finger</keyword>
<comment type="subcellular location">
    <subcellularLocation>
        <location evidence="2">Membrane</location>
        <topology evidence="2">Single-pass membrane protein</topology>
    </subcellularLocation>
</comment>
<evidence type="ECO:0000256" key="3">
    <source>
        <dbReference type="ARBA" id="ARBA00004906"/>
    </source>
</evidence>
<evidence type="ECO:0000259" key="17">
    <source>
        <dbReference type="PROSITE" id="PS50089"/>
    </source>
</evidence>
<dbReference type="GO" id="GO:0061630">
    <property type="term" value="F:ubiquitin protein ligase activity"/>
    <property type="evidence" value="ECO:0007669"/>
    <property type="project" value="UniProtKB-EC"/>
</dbReference>
<evidence type="ECO:0000256" key="15">
    <source>
        <dbReference type="SAM" id="MobiDB-lite"/>
    </source>
</evidence>
<evidence type="ECO:0000256" key="13">
    <source>
        <dbReference type="ARBA" id="ARBA00024209"/>
    </source>
</evidence>
<dbReference type="Pfam" id="PF13639">
    <property type="entry name" value="zf-RING_2"/>
    <property type="match status" value="1"/>
</dbReference>
<dbReference type="InterPro" id="IPR001841">
    <property type="entry name" value="Znf_RING"/>
</dbReference>
<dbReference type="GO" id="GO:0016567">
    <property type="term" value="P:protein ubiquitination"/>
    <property type="evidence" value="ECO:0007669"/>
    <property type="project" value="UniProtKB-UniPathway"/>
</dbReference>
<dbReference type="SUPFAM" id="SSF57850">
    <property type="entry name" value="RING/U-box"/>
    <property type="match status" value="1"/>
</dbReference>
<feature type="region of interest" description="Disordered" evidence="15">
    <location>
        <begin position="222"/>
        <end position="282"/>
    </location>
</feature>
<dbReference type="OrthoDB" id="8062037at2759"/>
<dbReference type="GO" id="GO:0008270">
    <property type="term" value="F:zinc ion binding"/>
    <property type="evidence" value="ECO:0007669"/>
    <property type="project" value="UniProtKB-KW"/>
</dbReference>
<keyword evidence="12 16" id="KW-0472">Membrane</keyword>
<dbReference type="KEGG" id="cam:101505202"/>
<accession>A0A1S2XWV7</accession>
<evidence type="ECO:0000256" key="10">
    <source>
        <dbReference type="ARBA" id="ARBA00022833"/>
    </source>
</evidence>
<evidence type="ECO:0000256" key="14">
    <source>
        <dbReference type="PROSITE-ProRule" id="PRU00175"/>
    </source>
</evidence>
<dbReference type="GeneID" id="101505202"/>
<dbReference type="AlphaFoldDB" id="A0A1S2XWV7"/>
<feature type="region of interest" description="Disordered" evidence="15">
    <location>
        <begin position="182"/>
        <end position="206"/>
    </location>
</feature>
<dbReference type="EC" id="2.3.2.27" evidence="4"/>
<keyword evidence="9" id="KW-0833">Ubl conjugation pathway</keyword>
<dbReference type="PANTHER" id="PTHR45676:SF132">
    <property type="entry name" value="RING-H2 FINGER PROTEIN ATL3"/>
    <property type="match status" value="1"/>
</dbReference>
<comment type="catalytic activity">
    <reaction evidence="1">
        <text>S-ubiquitinyl-[E2 ubiquitin-conjugating enzyme]-L-cysteine + [acceptor protein]-L-lysine = [E2 ubiquitin-conjugating enzyme]-L-cysteine + N(6)-ubiquitinyl-[acceptor protein]-L-lysine.</text>
        <dbReference type="EC" id="2.3.2.27"/>
    </reaction>
</comment>
<keyword evidence="11 16" id="KW-1133">Transmembrane helix</keyword>
<evidence type="ECO:0000256" key="12">
    <source>
        <dbReference type="ARBA" id="ARBA00023136"/>
    </source>
</evidence>